<protein>
    <submittedName>
        <fullName evidence="5">Winged helix-turn-helix transcriptional regulator</fullName>
    </submittedName>
</protein>
<dbReference type="Proteomes" id="UP000614469">
    <property type="component" value="Unassembled WGS sequence"/>
</dbReference>
<accession>A0A8J6NN41</accession>
<dbReference type="InterPro" id="IPR051011">
    <property type="entry name" value="Metal_resp_trans_reg"/>
</dbReference>
<dbReference type="InterPro" id="IPR036388">
    <property type="entry name" value="WH-like_DNA-bd_sf"/>
</dbReference>
<evidence type="ECO:0000259" key="4">
    <source>
        <dbReference type="PROSITE" id="PS50987"/>
    </source>
</evidence>
<dbReference type="GO" id="GO:0003700">
    <property type="term" value="F:DNA-binding transcription factor activity"/>
    <property type="evidence" value="ECO:0007669"/>
    <property type="project" value="InterPro"/>
</dbReference>
<comment type="caution">
    <text evidence="5">The sequence shown here is derived from an EMBL/GenBank/DDBJ whole genome shotgun (WGS) entry which is preliminary data.</text>
</comment>
<evidence type="ECO:0000313" key="5">
    <source>
        <dbReference type="EMBL" id="MBC8335926.1"/>
    </source>
</evidence>
<dbReference type="PRINTS" id="PR00778">
    <property type="entry name" value="HTHARSR"/>
</dbReference>
<name>A0A8J6NN41_9CHLR</name>
<dbReference type="SMART" id="SM00418">
    <property type="entry name" value="HTH_ARSR"/>
    <property type="match status" value="1"/>
</dbReference>
<dbReference type="PROSITE" id="PS50987">
    <property type="entry name" value="HTH_ARSR_2"/>
    <property type="match status" value="1"/>
</dbReference>
<dbReference type="CDD" id="cd00090">
    <property type="entry name" value="HTH_ARSR"/>
    <property type="match status" value="1"/>
</dbReference>
<dbReference type="SUPFAM" id="SSF46785">
    <property type="entry name" value="Winged helix' DNA-binding domain"/>
    <property type="match status" value="1"/>
</dbReference>
<dbReference type="PANTHER" id="PTHR43132">
    <property type="entry name" value="ARSENICAL RESISTANCE OPERON REPRESSOR ARSR-RELATED"/>
    <property type="match status" value="1"/>
</dbReference>
<dbReference type="NCBIfam" id="NF033788">
    <property type="entry name" value="HTH_metalloreg"/>
    <property type="match status" value="1"/>
</dbReference>
<dbReference type="InterPro" id="IPR036390">
    <property type="entry name" value="WH_DNA-bd_sf"/>
</dbReference>
<sequence>MTLLDEAQAGQLAEFFSALSDPSRVRIIGALLEGETNVGALAEIVGISESAVSHQLRTLRQMRLVRARRQGREIFYILDDAHVADIFRRSLDHIKHD</sequence>
<keyword evidence="2" id="KW-0238">DNA-binding</keyword>
<feature type="domain" description="HTH arsR-type" evidence="4">
    <location>
        <begin position="4"/>
        <end position="97"/>
    </location>
</feature>
<proteinExistence type="predicted"/>
<organism evidence="5 6">
    <name type="scientific">Candidatus Desulfolinea nitratireducens</name>
    <dbReference type="NCBI Taxonomy" id="2841698"/>
    <lineage>
        <taxon>Bacteria</taxon>
        <taxon>Bacillati</taxon>
        <taxon>Chloroflexota</taxon>
        <taxon>Anaerolineae</taxon>
        <taxon>Anaerolineales</taxon>
        <taxon>Anaerolineales incertae sedis</taxon>
        <taxon>Candidatus Desulfolinea</taxon>
    </lineage>
</organism>
<dbReference type="InterPro" id="IPR001845">
    <property type="entry name" value="HTH_ArsR_DNA-bd_dom"/>
</dbReference>
<dbReference type="InterPro" id="IPR011991">
    <property type="entry name" value="ArsR-like_HTH"/>
</dbReference>
<keyword evidence="1" id="KW-0805">Transcription regulation</keyword>
<dbReference type="EMBL" id="JACNJN010000130">
    <property type="protein sequence ID" value="MBC8335926.1"/>
    <property type="molecule type" value="Genomic_DNA"/>
</dbReference>
<reference evidence="5 6" key="1">
    <citation type="submission" date="2020-08" db="EMBL/GenBank/DDBJ databases">
        <title>Bridging the membrane lipid divide: bacteria of the FCB group superphylum have the potential to synthesize archaeal ether lipids.</title>
        <authorList>
            <person name="Villanueva L."/>
            <person name="Von Meijenfeldt F.A.B."/>
            <person name="Westbye A.B."/>
            <person name="Yadav S."/>
            <person name="Hopmans E.C."/>
            <person name="Dutilh B.E."/>
            <person name="Sinninghe Damste J.S."/>
        </authorList>
    </citation>
    <scope>NUCLEOTIDE SEQUENCE [LARGE SCALE GENOMIC DNA]</scope>
    <source>
        <strain evidence="5">NIOZ-UU36</strain>
    </source>
</reference>
<keyword evidence="3" id="KW-0804">Transcription</keyword>
<dbReference type="GO" id="GO:0003677">
    <property type="term" value="F:DNA binding"/>
    <property type="evidence" value="ECO:0007669"/>
    <property type="project" value="UniProtKB-KW"/>
</dbReference>
<dbReference type="Pfam" id="PF01022">
    <property type="entry name" value="HTH_5"/>
    <property type="match status" value="1"/>
</dbReference>
<dbReference type="Gene3D" id="1.10.10.10">
    <property type="entry name" value="Winged helix-like DNA-binding domain superfamily/Winged helix DNA-binding domain"/>
    <property type="match status" value="1"/>
</dbReference>
<dbReference type="PANTHER" id="PTHR43132:SF6">
    <property type="entry name" value="HTH-TYPE TRANSCRIPTIONAL REPRESSOR CZRA"/>
    <property type="match status" value="1"/>
</dbReference>
<evidence type="ECO:0000256" key="3">
    <source>
        <dbReference type="ARBA" id="ARBA00023163"/>
    </source>
</evidence>
<gene>
    <name evidence="5" type="ORF">H8E29_11720</name>
</gene>
<evidence type="ECO:0000256" key="1">
    <source>
        <dbReference type="ARBA" id="ARBA00023015"/>
    </source>
</evidence>
<evidence type="ECO:0000256" key="2">
    <source>
        <dbReference type="ARBA" id="ARBA00023125"/>
    </source>
</evidence>
<dbReference type="AlphaFoldDB" id="A0A8J6NN41"/>
<evidence type="ECO:0000313" key="6">
    <source>
        <dbReference type="Proteomes" id="UP000614469"/>
    </source>
</evidence>